<keyword evidence="4" id="KW-0572">Peptidoglycan-anchor</keyword>
<dbReference type="Proteomes" id="UP001634413">
    <property type="component" value="Unassembled WGS sequence"/>
</dbReference>
<dbReference type="RefSeq" id="WP_412702098.1">
    <property type="nucleotide sequence ID" value="NZ_JBDLBQ010000007.1"/>
</dbReference>
<dbReference type="Pfam" id="PF00746">
    <property type="entry name" value="Gram_pos_anchor"/>
    <property type="match status" value="1"/>
</dbReference>
<keyword evidence="1" id="KW-0134">Cell wall</keyword>
<keyword evidence="3" id="KW-0732">Signal</keyword>
<feature type="region of interest" description="Disordered" evidence="5">
    <location>
        <begin position="1"/>
        <end position="27"/>
    </location>
</feature>
<dbReference type="EMBL" id="JBDLBQ010000007">
    <property type="protein sequence ID" value="MFN2102822.1"/>
    <property type="molecule type" value="Genomic_DNA"/>
</dbReference>
<comment type="caution">
    <text evidence="7">The sequence shown here is derived from an EMBL/GenBank/DDBJ whole genome shotgun (WGS) entry which is preliminary data.</text>
</comment>
<evidence type="ECO:0000256" key="4">
    <source>
        <dbReference type="ARBA" id="ARBA00023088"/>
    </source>
</evidence>
<accession>A0ABW9KF50</accession>
<reference evidence="7 8" key="1">
    <citation type="journal article" date="2024" name="Anaerobe">
        <title>The identification of Finegoldia dalianensis sp. nov., isolated from the pus of a patient with skin abscess and genomic analysis of the strains belonging to Finegoldia genus.</title>
        <authorList>
            <person name="Li Y."/>
            <person name="Wang Y."/>
            <person name="Xiao D."/>
            <person name="Wang J."/>
            <person name="Jin D."/>
        </authorList>
    </citation>
    <scope>NUCLEOTIDE SEQUENCE [LARGE SCALE GENOMIC DNA]</scope>
    <source>
        <strain evidence="7 8">LY240594</strain>
    </source>
</reference>
<evidence type="ECO:0000256" key="2">
    <source>
        <dbReference type="ARBA" id="ARBA00022525"/>
    </source>
</evidence>
<evidence type="ECO:0000256" key="3">
    <source>
        <dbReference type="ARBA" id="ARBA00022729"/>
    </source>
</evidence>
<evidence type="ECO:0000313" key="8">
    <source>
        <dbReference type="Proteomes" id="UP001634413"/>
    </source>
</evidence>
<evidence type="ECO:0000313" key="7">
    <source>
        <dbReference type="EMBL" id="MFN2102822.1"/>
    </source>
</evidence>
<evidence type="ECO:0000259" key="6">
    <source>
        <dbReference type="Pfam" id="PF00746"/>
    </source>
</evidence>
<proteinExistence type="predicted"/>
<evidence type="ECO:0000256" key="1">
    <source>
        <dbReference type="ARBA" id="ARBA00022512"/>
    </source>
</evidence>
<dbReference type="InterPro" id="IPR019931">
    <property type="entry name" value="LPXTG_anchor"/>
</dbReference>
<keyword evidence="8" id="KW-1185">Reference proteome</keyword>
<name>A0ABW9KF50_9FIRM</name>
<feature type="domain" description="Gram-positive cocci surface proteins LPxTG" evidence="6">
    <location>
        <begin position="16"/>
        <end position="54"/>
    </location>
</feature>
<organism evidence="7 8">
    <name type="scientific">Finegoldia dalianensis</name>
    <dbReference type="NCBI Taxonomy" id="3145239"/>
    <lineage>
        <taxon>Bacteria</taxon>
        <taxon>Bacillati</taxon>
        <taxon>Bacillota</taxon>
        <taxon>Tissierellia</taxon>
        <taxon>Tissierellales</taxon>
        <taxon>Peptoniphilaceae</taxon>
        <taxon>Finegoldia</taxon>
    </lineage>
</organism>
<protein>
    <submittedName>
        <fullName evidence="7">LPXTG cell wall anchor domain-containing protein</fullName>
    </submittedName>
</protein>
<keyword evidence="2" id="KW-0964">Secreted</keyword>
<gene>
    <name evidence="7" type="ORF">ABDJ34_07905</name>
</gene>
<evidence type="ECO:0000256" key="5">
    <source>
        <dbReference type="SAM" id="MobiDB-lite"/>
    </source>
</evidence>
<feature type="compositionally biased region" description="Basic and acidic residues" evidence="5">
    <location>
        <begin position="1"/>
        <end position="19"/>
    </location>
</feature>
<sequence>MAKKFNKDTEKETVHESKKTSHLPKAGTSSEILTLAIGALAMVEGINLSKKRRK</sequence>